<feature type="region of interest" description="Disordered" evidence="7">
    <location>
        <begin position="759"/>
        <end position="779"/>
    </location>
</feature>
<evidence type="ECO:0000256" key="7">
    <source>
        <dbReference type="SAM" id="MobiDB-lite"/>
    </source>
</evidence>
<feature type="compositionally biased region" description="Low complexity" evidence="7">
    <location>
        <begin position="933"/>
        <end position="974"/>
    </location>
</feature>
<keyword evidence="10" id="KW-1185">Reference proteome</keyword>
<evidence type="ECO:0000256" key="4">
    <source>
        <dbReference type="ARBA" id="ARBA00023187"/>
    </source>
</evidence>
<proteinExistence type="predicted"/>
<keyword evidence="3" id="KW-0677">Repeat</keyword>
<organism evidence="9 10">
    <name type="scientific">Capsaspora owczarzaki (strain ATCC 30864)</name>
    <dbReference type="NCBI Taxonomy" id="595528"/>
    <lineage>
        <taxon>Eukaryota</taxon>
        <taxon>Filasterea</taxon>
        <taxon>Capsaspora</taxon>
    </lineage>
</organism>
<dbReference type="GO" id="GO:0005634">
    <property type="term" value="C:nucleus"/>
    <property type="evidence" value="ECO:0007669"/>
    <property type="project" value="UniProtKB-SubCell"/>
</dbReference>
<feature type="region of interest" description="Disordered" evidence="7">
    <location>
        <begin position="623"/>
        <end position="647"/>
    </location>
</feature>
<dbReference type="SUPFAM" id="SSF54928">
    <property type="entry name" value="RNA-binding domain, RBD"/>
    <property type="match status" value="2"/>
</dbReference>
<feature type="region of interest" description="Disordered" evidence="7">
    <location>
        <begin position="432"/>
        <end position="466"/>
    </location>
</feature>
<protein>
    <recommendedName>
        <fullName evidence="8">RRM domain-containing protein</fullName>
    </recommendedName>
</protein>
<feature type="region of interest" description="Disordered" evidence="7">
    <location>
        <begin position="927"/>
        <end position="986"/>
    </location>
</feature>
<keyword evidence="2" id="KW-0507">mRNA processing</keyword>
<dbReference type="InterPro" id="IPR003107">
    <property type="entry name" value="HAT"/>
</dbReference>
<evidence type="ECO:0000256" key="6">
    <source>
        <dbReference type="PROSITE-ProRule" id="PRU00176"/>
    </source>
</evidence>
<evidence type="ECO:0000256" key="1">
    <source>
        <dbReference type="ARBA" id="ARBA00004123"/>
    </source>
</evidence>
<dbReference type="STRING" id="595528.A0A0D2VIZ9"/>
<evidence type="ECO:0000313" key="9">
    <source>
        <dbReference type="EMBL" id="KJE89967.1"/>
    </source>
</evidence>
<dbReference type="Proteomes" id="UP000008743">
    <property type="component" value="Unassembled WGS sequence"/>
</dbReference>
<dbReference type="PANTHER" id="PTHR17204">
    <property type="entry name" value="PRE-MRNA PROCESSING PROTEIN PRP39-RELATED"/>
    <property type="match status" value="1"/>
</dbReference>
<reference evidence="10" key="1">
    <citation type="submission" date="2011-02" db="EMBL/GenBank/DDBJ databases">
        <title>The Genome Sequence of Capsaspora owczarzaki ATCC 30864.</title>
        <authorList>
            <person name="Russ C."/>
            <person name="Cuomo C."/>
            <person name="Burger G."/>
            <person name="Gray M.W."/>
            <person name="Holland P.W.H."/>
            <person name="King N."/>
            <person name="Lang F.B.F."/>
            <person name="Roger A.J."/>
            <person name="Ruiz-Trillo I."/>
            <person name="Young S.K."/>
            <person name="Zeng Q."/>
            <person name="Gargeya S."/>
            <person name="Alvarado L."/>
            <person name="Berlin A."/>
            <person name="Chapman S.B."/>
            <person name="Chen Z."/>
            <person name="Freedman E."/>
            <person name="Gellesch M."/>
            <person name="Goldberg J."/>
            <person name="Griggs A."/>
            <person name="Gujja S."/>
            <person name="Heilman E."/>
            <person name="Heiman D."/>
            <person name="Howarth C."/>
            <person name="Mehta T."/>
            <person name="Neiman D."/>
            <person name="Pearson M."/>
            <person name="Roberts A."/>
            <person name="Saif S."/>
            <person name="Shea T."/>
            <person name="Shenoy N."/>
            <person name="Sisk P."/>
            <person name="Stolte C."/>
            <person name="Sykes S."/>
            <person name="White J."/>
            <person name="Yandava C."/>
            <person name="Haas B."/>
            <person name="Nusbaum C."/>
            <person name="Birren B."/>
        </authorList>
    </citation>
    <scope>NUCLEOTIDE SEQUENCE</scope>
    <source>
        <strain evidence="10">ATCC 30864</strain>
    </source>
</reference>
<dbReference type="SMART" id="SM00386">
    <property type="entry name" value="HAT"/>
    <property type="match status" value="7"/>
</dbReference>
<dbReference type="SMART" id="SM00360">
    <property type="entry name" value="RRM"/>
    <property type="match status" value="2"/>
</dbReference>
<dbReference type="EMBL" id="KE346361">
    <property type="protein sequence ID" value="KJE89967.1"/>
    <property type="molecule type" value="Genomic_DNA"/>
</dbReference>
<comment type="subcellular location">
    <subcellularLocation>
        <location evidence="1">Nucleus</location>
    </subcellularLocation>
</comment>
<dbReference type="PANTHER" id="PTHR17204:SF25">
    <property type="entry name" value="RRM DOMAIN-CONTAINING PROTEIN"/>
    <property type="match status" value="1"/>
</dbReference>
<dbReference type="InterPro" id="IPR011990">
    <property type="entry name" value="TPR-like_helical_dom_sf"/>
</dbReference>
<dbReference type="Gene3D" id="3.30.70.330">
    <property type="match status" value="2"/>
</dbReference>
<evidence type="ECO:0000256" key="3">
    <source>
        <dbReference type="ARBA" id="ARBA00022737"/>
    </source>
</evidence>
<accession>A0A0D2VIZ9</accession>
<dbReference type="InterPro" id="IPR012677">
    <property type="entry name" value="Nucleotide-bd_a/b_plait_sf"/>
</dbReference>
<dbReference type="InParanoid" id="A0A0D2VIZ9"/>
<dbReference type="OrthoDB" id="6770331at2759"/>
<feature type="region of interest" description="Disordered" evidence="7">
    <location>
        <begin position="659"/>
        <end position="680"/>
    </location>
</feature>
<evidence type="ECO:0000259" key="8">
    <source>
        <dbReference type="PROSITE" id="PS50102"/>
    </source>
</evidence>
<dbReference type="Gene3D" id="1.25.40.10">
    <property type="entry name" value="Tetratricopeptide repeat domain"/>
    <property type="match status" value="2"/>
</dbReference>
<dbReference type="PROSITE" id="PS50102">
    <property type="entry name" value="RRM"/>
    <property type="match status" value="2"/>
</dbReference>
<feature type="compositionally biased region" description="Low complexity" evidence="7">
    <location>
        <begin position="432"/>
        <end position="442"/>
    </location>
</feature>
<feature type="domain" description="RRM" evidence="8">
    <location>
        <begin position="688"/>
        <end position="764"/>
    </location>
</feature>
<dbReference type="CDD" id="cd12391">
    <property type="entry name" value="RRM1_SART3"/>
    <property type="match status" value="1"/>
</dbReference>
<dbReference type="OMA" id="LWARYIL"/>
<sequence>MTDLAELQDQIAELREQIKANPFHYDSHVALIGALRDAVAAASSAVDAASSPSSASASSSSEATAFAEQLLHARERMRETFPLSEDLWLAWINDEIRNAETLRPESDGAAAAHSRVNRLFELSSNDYLSVPIVRRRVQYTVASLHLDGLPEANQLAHARTVFEEGLKVAGRHFVTGKLLWDGYISFESYILDELEKSDDTEEEAITEQTERISTLFKRLIALPIAGVDTALCAEYVTFLEDNNLDDMDDVSVFANAKRDAGGLDPAVLQALAESQNKVAQITPYEQSLVDSEFPHLAEYSNYLQHEIDAGKPEQVVVLFERAIKDNCLVGDLWQLYLDYATKHLQPEAVEQIVSRALRNCPWISGLWVTRMLWLERSHSNIALVEEALESALLAGFSTPGDYLELWRCFIDIVRRQITPEVWDKLRADGIQPQQSASDAAQPEVTSSTPAYAGRGRGGWTTSTQAAAADDGLPPAVSKLFRTFERASAYLQQYFGENGDPYCSLLQYQINIQLYRLGNLTEARKLWKAIMKTSNCAYSAAMWIAYANFERTQAKNSQSAREAYQRGLQRDTLDDPNQLLSAWHEFEREESPSADAFAHVVQRCDTLRSKFNIRLARQLQQQQLREGRKLQQSAEKREKRRVDGGAEDNGLTALLSDARVKRQRDSDDAQAPRFTLPEKHAHDVSKDPVTVFVSNLDFKATEEMIRSQFEQIGNIVDVRLVRKPTGRSRGYGFVEFSSPEAAQKALALDRQPVLNRPMYVSPSVDKPKDGDGPAPSRYAQDGVDPKTLFVRNLSSLCRRDDLVTTFEKFAKVVDVRMTRHRDGRFTGRAYVEFANEEDAKLALAADGTVVRGQPISAQVCNPPTKAAASETPAQDNADSHAMPPPSSFGTARPDTFSKRPASTATTKSFVPRSLHAAPSRRLGLGFSSAKKPAADLSGPAASSSPASTATAMDTAPAQPAAASSASTTAPKSNSAFRDMFLNKKPSN</sequence>
<evidence type="ECO:0000256" key="5">
    <source>
        <dbReference type="ARBA" id="ARBA00023242"/>
    </source>
</evidence>
<dbReference type="RefSeq" id="XP_004349880.1">
    <property type="nucleotide sequence ID" value="XM_004349830.2"/>
</dbReference>
<dbReference type="GO" id="GO:0008380">
    <property type="term" value="P:RNA splicing"/>
    <property type="evidence" value="ECO:0007669"/>
    <property type="project" value="UniProtKB-KW"/>
</dbReference>
<name>A0A0D2VIZ9_CAPO3</name>
<dbReference type="PhylomeDB" id="A0A0D2VIZ9"/>
<keyword evidence="6" id="KW-0694">RNA-binding</keyword>
<feature type="region of interest" description="Disordered" evidence="7">
    <location>
        <begin position="859"/>
        <end position="915"/>
    </location>
</feature>
<dbReference type="InterPro" id="IPR059164">
    <property type="entry name" value="HAT_PRP39_C"/>
</dbReference>
<gene>
    <name evidence="9" type="ORF">CAOG_001360</name>
</gene>
<feature type="domain" description="RRM" evidence="8">
    <location>
        <begin position="785"/>
        <end position="861"/>
    </location>
</feature>
<dbReference type="GO" id="GO:0003723">
    <property type="term" value="F:RNA binding"/>
    <property type="evidence" value="ECO:0007669"/>
    <property type="project" value="UniProtKB-UniRule"/>
</dbReference>
<dbReference type="Pfam" id="PF23241">
    <property type="entry name" value="HAT_PRP39_C"/>
    <property type="match status" value="1"/>
</dbReference>
<dbReference type="eggNOG" id="KOG0128">
    <property type="taxonomic scope" value="Eukaryota"/>
</dbReference>
<dbReference type="FunCoup" id="A0A0D2VIZ9">
    <property type="interactions" value="578"/>
</dbReference>
<feature type="compositionally biased region" description="Basic and acidic residues" evidence="7">
    <location>
        <begin position="624"/>
        <end position="643"/>
    </location>
</feature>
<keyword evidence="5" id="KW-0539">Nucleus</keyword>
<keyword evidence="4" id="KW-0508">mRNA splicing</keyword>
<dbReference type="InterPro" id="IPR035979">
    <property type="entry name" value="RBD_domain_sf"/>
</dbReference>
<evidence type="ECO:0000256" key="2">
    <source>
        <dbReference type="ARBA" id="ARBA00022664"/>
    </source>
</evidence>
<dbReference type="AlphaFoldDB" id="A0A0D2VIZ9"/>
<evidence type="ECO:0000313" key="10">
    <source>
        <dbReference type="Proteomes" id="UP000008743"/>
    </source>
</evidence>
<dbReference type="InterPro" id="IPR034217">
    <property type="entry name" value="SART3_RRM1"/>
</dbReference>
<dbReference type="GO" id="GO:0006397">
    <property type="term" value="P:mRNA processing"/>
    <property type="evidence" value="ECO:0007669"/>
    <property type="project" value="UniProtKB-KW"/>
</dbReference>
<dbReference type="SUPFAM" id="SSF48452">
    <property type="entry name" value="TPR-like"/>
    <property type="match status" value="2"/>
</dbReference>
<dbReference type="Pfam" id="PF00076">
    <property type="entry name" value="RRM_1"/>
    <property type="match status" value="2"/>
</dbReference>
<dbReference type="InterPro" id="IPR000504">
    <property type="entry name" value="RRM_dom"/>
</dbReference>